<organism evidence="4 5">
    <name type="scientific">Salinimicrobium marinum</name>
    <dbReference type="NCBI Taxonomy" id="680283"/>
    <lineage>
        <taxon>Bacteria</taxon>
        <taxon>Pseudomonadati</taxon>
        <taxon>Bacteroidota</taxon>
        <taxon>Flavobacteriia</taxon>
        <taxon>Flavobacteriales</taxon>
        <taxon>Flavobacteriaceae</taxon>
        <taxon>Salinimicrobium</taxon>
    </lineage>
</organism>
<evidence type="ECO:0000256" key="1">
    <source>
        <dbReference type="SAM" id="Coils"/>
    </source>
</evidence>
<reference evidence="4" key="1">
    <citation type="journal article" date="2014" name="Int. J. Syst. Evol. Microbiol.">
        <title>Complete genome sequence of Corynebacterium casei LMG S-19264T (=DSM 44701T), isolated from a smear-ripened cheese.</title>
        <authorList>
            <consortium name="US DOE Joint Genome Institute (JGI-PGF)"/>
            <person name="Walter F."/>
            <person name="Albersmeier A."/>
            <person name="Kalinowski J."/>
            <person name="Ruckert C."/>
        </authorList>
    </citation>
    <scope>NUCLEOTIDE SEQUENCE</scope>
    <source>
        <strain evidence="4">KCTC 12719</strain>
    </source>
</reference>
<dbReference type="Proteomes" id="UP000610456">
    <property type="component" value="Unassembled WGS sequence"/>
</dbReference>
<accession>A0A918SBR2</accession>
<keyword evidence="1" id="KW-0175">Coiled coil</keyword>
<comment type="caution">
    <text evidence="4">The sequence shown here is derived from an EMBL/GenBank/DDBJ whole genome shotgun (WGS) entry which is preliminary data.</text>
</comment>
<evidence type="ECO:0000256" key="2">
    <source>
        <dbReference type="SAM" id="MobiDB-lite"/>
    </source>
</evidence>
<keyword evidence="3" id="KW-0472">Membrane</keyword>
<proteinExistence type="predicted"/>
<feature type="region of interest" description="Disordered" evidence="2">
    <location>
        <begin position="334"/>
        <end position="369"/>
    </location>
</feature>
<evidence type="ECO:0000313" key="5">
    <source>
        <dbReference type="Proteomes" id="UP000610456"/>
    </source>
</evidence>
<dbReference type="EMBL" id="BMXB01000002">
    <property type="protein sequence ID" value="GHA32142.1"/>
    <property type="molecule type" value="Genomic_DNA"/>
</dbReference>
<feature type="transmembrane region" description="Helical" evidence="3">
    <location>
        <begin position="66"/>
        <end position="85"/>
    </location>
</feature>
<evidence type="ECO:0000256" key="3">
    <source>
        <dbReference type="SAM" id="Phobius"/>
    </source>
</evidence>
<keyword evidence="5" id="KW-1185">Reference proteome</keyword>
<dbReference type="AlphaFoldDB" id="A0A918SBR2"/>
<evidence type="ECO:0008006" key="6">
    <source>
        <dbReference type="Google" id="ProtNLM"/>
    </source>
</evidence>
<gene>
    <name evidence="4" type="ORF">GCM10007103_12240</name>
</gene>
<feature type="transmembrane region" description="Helical" evidence="3">
    <location>
        <begin position="294"/>
        <end position="317"/>
    </location>
</feature>
<name>A0A918SBR2_9FLAO</name>
<protein>
    <recommendedName>
        <fullName evidence="6">CAP-Gly protein</fullName>
    </recommendedName>
</protein>
<dbReference type="RefSeq" id="WP_189603814.1">
    <property type="nucleotide sequence ID" value="NZ_BMXB01000002.1"/>
</dbReference>
<keyword evidence="3" id="KW-0812">Transmembrane</keyword>
<feature type="transmembrane region" description="Helical" evidence="3">
    <location>
        <begin position="20"/>
        <end position="46"/>
    </location>
</feature>
<feature type="transmembrane region" description="Helical" evidence="3">
    <location>
        <begin position="97"/>
        <end position="115"/>
    </location>
</feature>
<evidence type="ECO:0000313" key="4">
    <source>
        <dbReference type="EMBL" id="GHA32142.1"/>
    </source>
</evidence>
<keyword evidence="3" id="KW-1133">Transmembrane helix</keyword>
<sequence length="369" mass="39937">MKKVTHLNSYNSVPRKGVSWRAIFAGVITIIAVMLLLNLIGISIGMGSIEPTEESNPLSGLGTGTLIWWIVSSLIALFLGGYVAARVGVSFTNKSGIIQGFLTWAVYTFISAWLLTSAVGSIISGVGNVVGTVLSSTGQAIGNQVGPVIDNQTDQLNISLEDAKEEFYALLEDTQKEDLDPDELEARANEMTSEAANRGESAAQRPGSIDAEIEGVFNEARNQFEGSFEEVDKEALVNILVERSDMSRSEAEQTVENYLSQYENLRQQAEEALSNAKEQANQTAENVAGAVADAALYLAIALILGAIVAAAGGFAGVKNLRSDYAETHYVHESYDNDRDTRTSRRTGHTTRPTRETGNTRNTDDDYDLR</sequence>
<reference evidence="4" key="2">
    <citation type="submission" date="2020-09" db="EMBL/GenBank/DDBJ databases">
        <authorList>
            <person name="Sun Q."/>
            <person name="Kim S."/>
        </authorList>
    </citation>
    <scope>NUCLEOTIDE SEQUENCE</scope>
    <source>
        <strain evidence="4">KCTC 12719</strain>
    </source>
</reference>
<dbReference type="SUPFAM" id="SSF58113">
    <property type="entry name" value="Apolipoprotein A-I"/>
    <property type="match status" value="1"/>
</dbReference>
<feature type="coiled-coil region" evidence="1">
    <location>
        <begin position="248"/>
        <end position="286"/>
    </location>
</feature>